<gene>
    <name evidence="1" type="ORF">S03H2_57486</name>
</gene>
<evidence type="ECO:0000313" key="1">
    <source>
        <dbReference type="EMBL" id="GAH81648.1"/>
    </source>
</evidence>
<dbReference type="EMBL" id="BARU01036848">
    <property type="protein sequence ID" value="GAH81648.1"/>
    <property type="molecule type" value="Genomic_DNA"/>
</dbReference>
<protein>
    <submittedName>
        <fullName evidence="1">Uncharacterized protein</fullName>
    </submittedName>
</protein>
<comment type="caution">
    <text evidence="1">The sequence shown here is derived from an EMBL/GenBank/DDBJ whole genome shotgun (WGS) entry which is preliminary data.</text>
</comment>
<feature type="non-terminal residue" evidence="1">
    <location>
        <position position="1"/>
    </location>
</feature>
<dbReference type="AlphaFoldDB" id="X1KHV6"/>
<name>X1KHV6_9ZZZZ</name>
<accession>X1KHV6</accession>
<proteinExistence type="predicted"/>
<sequence>IKYEFGRGRGRPESLLGLTEHGVGILIEKKLIDKGVLHESILIDESFCTDHQLLLNWFRIHLNQIGNVLPRMSVKFLAYNSPFLPKGPDGRILITDYSPVPDSGEQGVKFTPDGVFGTCDSIEKKTCLFFLEVDCGTETLASPKRDMSDIRQKIINYQWYFESKGYKRYEEVFKRKLLGFRLLFLTSTYGRLAALCKLTREMFPTKFVWLTECSRIFPEGVSAKIWVVGGDLNKTLHILYACCVLSGLIIL</sequence>
<reference evidence="1" key="1">
    <citation type="journal article" date="2014" name="Front. Microbiol.">
        <title>High frequency of phylogenetically diverse reductive dehalogenase-homologous genes in deep subseafloor sedimentary metagenomes.</title>
        <authorList>
            <person name="Kawai M."/>
            <person name="Futagami T."/>
            <person name="Toyoda A."/>
            <person name="Takaki Y."/>
            <person name="Nishi S."/>
            <person name="Hori S."/>
            <person name="Arai W."/>
            <person name="Tsubouchi T."/>
            <person name="Morono Y."/>
            <person name="Uchiyama I."/>
            <person name="Ito T."/>
            <person name="Fujiyama A."/>
            <person name="Inagaki F."/>
            <person name="Takami H."/>
        </authorList>
    </citation>
    <scope>NUCLEOTIDE SEQUENCE</scope>
    <source>
        <strain evidence="1">Expedition CK06-06</strain>
    </source>
</reference>
<organism evidence="1">
    <name type="scientific">marine sediment metagenome</name>
    <dbReference type="NCBI Taxonomy" id="412755"/>
    <lineage>
        <taxon>unclassified sequences</taxon>
        <taxon>metagenomes</taxon>
        <taxon>ecological metagenomes</taxon>
    </lineage>
</organism>
<feature type="non-terminal residue" evidence="1">
    <location>
        <position position="251"/>
    </location>
</feature>